<feature type="transmembrane region" description="Helical" evidence="1">
    <location>
        <begin position="150"/>
        <end position="172"/>
    </location>
</feature>
<keyword evidence="1" id="KW-0812">Transmembrane</keyword>
<feature type="transmembrane region" description="Helical" evidence="1">
    <location>
        <begin position="52"/>
        <end position="70"/>
    </location>
</feature>
<keyword evidence="1" id="KW-0472">Membrane</keyword>
<sequence>MMNHVSATIGGQWVNPSDILSILLLLGPDTVQKAVAQLSGRMITPAAFSFGWVGYAISALVGVFGTGFLMPATDVPDILLVGAQSGHSRPTRSWVLGRLFRDAHTRATADSRVRGRAADKSDPTWDALRVSVFEFEQEPRIPHGTPKVDMVWYTGFVVIAIQTMIAIIPWALSDHWTPFLITSAGNLLALLGASLPQWRAEKWACSKKGGSTVVLTQGNGSRFAMVIKGNKGAGLDLEALATAVDTSRPSLTTRVTSGVLALCWLALLVTVAGVEDQTWCSIQNLYAVGSTRCPSALGIHLKEVEVFRGKKVAAVLKRVEESYPMVGTSLVNVFFPGSLRVADDNDFEFWQRAFYERYAPNKHGRCVGVTPPEVGNRSRPDPVKG</sequence>
<organism evidence="2 3">
    <name type="scientific">Apiospora marii</name>
    <dbReference type="NCBI Taxonomy" id="335849"/>
    <lineage>
        <taxon>Eukaryota</taxon>
        <taxon>Fungi</taxon>
        <taxon>Dikarya</taxon>
        <taxon>Ascomycota</taxon>
        <taxon>Pezizomycotina</taxon>
        <taxon>Sordariomycetes</taxon>
        <taxon>Xylariomycetidae</taxon>
        <taxon>Amphisphaeriales</taxon>
        <taxon>Apiosporaceae</taxon>
        <taxon>Apiospora</taxon>
    </lineage>
</organism>
<dbReference type="Proteomes" id="UP001396898">
    <property type="component" value="Unassembled WGS sequence"/>
</dbReference>
<gene>
    <name evidence="2" type="ORF">PG991_012201</name>
</gene>
<accession>A0ABR1RA25</accession>
<evidence type="ECO:0000256" key="1">
    <source>
        <dbReference type="SAM" id="Phobius"/>
    </source>
</evidence>
<name>A0ABR1RA25_9PEZI</name>
<protein>
    <submittedName>
        <fullName evidence="2">Uncharacterized protein</fullName>
    </submittedName>
</protein>
<feature type="transmembrane region" description="Helical" evidence="1">
    <location>
        <begin position="178"/>
        <end position="198"/>
    </location>
</feature>
<keyword evidence="3" id="KW-1185">Reference proteome</keyword>
<dbReference type="EMBL" id="JAQQWI010000017">
    <property type="protein sequence ID" value="KAK8005904.1"/>
    <property type="molecule type" value="Genomic_DNA"/>
</dbReference>
<comment type="caution">
    <text evidence="2">The sequence shown here is derived from an EMBL/GenBank/DDBJ whole genome shotgun (WGS) entry which is preliminary data.</text>
</comment>
<proteinExistence type="predicted"/>
<reference evidence="2 3" key="1">
    <citation type="submission" date="2023-01" db="EMBL/GenBank/DDBJ databases">
        <title>Analysis of 21 Apiospora genomes using comparative genomics revels a genus with tremendous synthesis potential of carbohydrate active enzymes and secondary metabolites.</title>
        <authorList>
            <person name="Sorensen T."/>
        </authorList>
    </citation>
    <scope>NUCLEOTIDE SEQUENCE [LARGE SCALE GENOMIC DNA]</scope>
    <source>
        <strain evidence="2 3">CBS 20057</strain>
    </source>
</reference>
<evidence type="ECO:0000313" key="3">
    <source>
        <dbReference type="Proteomes" id="UP001396898"/>
    </source>
</evidence>
<evidence type="ECO:0000313" key="2">
    <source>
        <dbReference type="EMBL" id="KAK8005904.1"/>
    </source>
</evidence>
<keyword evidence="1" id="KW-1133">Transmembrane helix</keyword>